<dbReference type="GO" id="GO:0009252">
    <property type="term" value="P:peptidoglycan biosynthetic process"/>
    <property type="evidence" value="ECO:0007669"/>
    <property type="project" value="UniProtKB-UniRule"/>
</dbReference>
<evidence type="ECO:0000256" key="1">
    <source>
        <dbReference type="ARBA" id="ARBA00022475"/>
    </source>
</evidence>
<evidence type="ECO:0000256" key="6">
    <source>
        <dbReference type="ARBA" id="ARBA00022960"/>
    </source>
</evidence>
<dbReference type="NCBIfam" id="TIGR02070">
    <property type="entry name" value="mono_pep_trsgly"/>
    <property type="match status" value="1"/>
</dbReference>
<comment type="pathway">
    <text evidence="11">Cell wall biogenesis; peptidoglycan biosynthesis.</text>
</comment>
<dbReference type="GO" id="GO:0009274">
    <property type="term" value="C:peptidoglycan-based cell wall"/>
    <property type="evidence" value="ECO:0007669"/>
    <property type="project" value="InterPro"/>
</dbReference>
<dbReference type="EC" id="2.4.99.28" evidence="11"/>
<keyword evidence="2 11" id="KW-0997">Cell inner membrane</keyword>
<dbReference type="SUPFAM" id="SSF53955">
    <property type="entry name" value="Lysozyme-like"/>
    <property type="match status" value="1"/>
</dbReference>
<dbReference type="EMBL" id="FOUA01000002">
    <property type="protein sequence ID" value="SFL90827.1"/>
    <property type="molecule type" value="Genomic_DNA"/>
</dbReference>
<dbReference type="GO" id="GO:0008955">
    <property type="term" value="F:peptidoglycan glycosyltransferase activity"/>
    <property type="evidence" value="ECO:0007669"/>
    <property type="project" value="UniProtKB-UniRule"/>
</dbReference>
<comment type="subcellular location">
    <subcellularLocation>
        <location evidence="11">Cell inner membrane</location>
        <topology evidence="11">Single-pass membrane protein</topology>
    </subcellularLocation>
</comment>
<accession>A0A1H9T0Q9</accession>
<keyword evidence="6 11" id="KW-0133">Cell shape</keyword>
<comment type="similarity">
    <text evidence="11">Belongs to the glycosyltransferase 51 family.</text>
</comment>
<dbReference type="InterPro" id="IPR011812">
    <property type="entry name" value="Pep_trsgly"/>
</dbReference>
<name>A0A1H9T0Q9_9GAMM</name>
<dbReference type="Proteomes" id="UP000186904">
    <property type="component" value="Unassembled WGS sequence"/>
</dbReference>
<dbReference type="OrthoDB" id="9766909at2"/>
<keyword evidence="7 11" id="KW-0573">Peptidoglycan synthesis</keyword>
<evidence type="ECO:0000313" key="13">
    <source>
        <dbReference type="EMBL" id="SER90696.1"/>
    </source>
</evidence>
<dbReference type="Proteomes" id="UP000305198">
    <property type="component" value="Unassembled WGS sequence"/>
</dbReference>
<evidence type="ECO:0000256" key="11">
    <source>
        <dbReference type="HAMAP-Rule" id="MF_00766"/>
    </source>
</evidence>
<evidence type="ECO:0000256" key="10">
    <source>
        <dbReference type="ARBA" id="ARBA00023316"/>
    </source>
</evidence>
<dbReference type="PANTHER" id="PTHR30400">
    <property type="entry name" value="MONOFUNCTIONAL BIOSYNTHETIC PEPTIDOGLYCAN TRANSGLYCOSYLASE"/>
    <property type="match status" value="1"/>
</dbReference>
<dbReference type="InterPro" id="IPR001264">
    <property type="entry name" value="Glyco_trans_51"/>
</dbReference>
<dbReference type="HAMAP" id="MF_00766">
    <property type="entry name" value="PGT_MtgA"/>
    <property type="match status" value="1"/>
</dbReference>
<keyword evidence="1 11" id="KW-1003">Cell membrane</keyword>
<evidence type="ECO:0000256" key="5">
    <source>
        <dbReference type="ARBA" id="ARBA00022692"/>
    </source>
</evidence>
<organism evidence="13 17">
    <name type="scientific">Halopseudomonas bauzanensis</name>
    <dbReference type="NCBI Taxonomy" id="653930"/>
    <lineage>
        <taxon>Bacteria</taxon>
        <taxon>Pseudomonadati</taxon>
        <taxon>Pseudomonadota</taxon>
        <taxon>Gammaproteobacteria</taxon>
        <taxon>Pseudomonadales</taxon>
        <taxon>Pseudomonadaceae</taxon>
        <taxon>Halopseudomonas</taxon>
    </lineage>
</organism>
<evidence type="ECO:0000256" key="7">
    <source>
        <dbReference type="ARBA" id="ARBA00022984"/>
    </source>
</evidence>
<dbReference type="Pfam" id="PF00912">
    <property type="entry name" value="Transgly"/>
    <property type="match status" value="1"/>
</dbReference>
<evidence type="ECO:0000256" key="8">
    <source>
        <dbReference type="ARBA" id="ARBA00022989"/>
    </source>
</evidence>
<keyword evidence="9 11" id="KW-0472">Membrane</keyword>
<dbReference type="Proteomes" id="UP000186599">
    <property type="component" value="Unassembled WGS sequence"/>
</dbReference>
<evidence type="ECO:0000256" key="9">
    <source>
        <dbReference type="ARBA" id="ARBA00023136"/>
    </source>
</evidence>
<evidence type="ECO:0000256" key="4">
    <source>
        <dbReference type="ARBA" id="ARBA00022679"/>
    </source>
</evidence>
<feature type="domain" description="Glycosyl transferase family 51" evidence="12">
    <location>
        <begin position="82"/>
        <end position="245"/>
    </location>
</feature>
<sequence length="279" mass="31977">MKTPARWVYTATHSIPPDTTAVAGRRANPLKTILRKTAKWLLILLLLSLLPVLLFRWVPVPGSMLMLERWVETRSDDRQVDFQKRWLPYRAIPDNIKMAVIAAEDQRFAEHHGFDIRAIQAAIEHNQRGGSLRGASTLSQQVAKNLFLWSDRSWLRKGLESWFTLAIETLWPKQRILEVYLNIVEWDEGVFGISAAAQHHFGIAAGVLSDQQAAQLAAVLPNPRRWSAASPPPHALQRSRWIRQQSRQLGGAHYLRQMEAGGDWPQWLTLSHWQQQLNK</sequence>
<keyword evidence="8 11" id="KW-1133">Transmembrane helix</keyword>
<dbReference type="GO" id="GO:0016763">
    <property type="term" value="F:pentosyltransferase activity"/>
    <property type="evidence" value="ECO:0007669"/>
    <property type="project" value="InterPro"/>
</dbReference>
<dbReference type="InterPro" id="IPR036950">
    <property type="entry name" value="PBP_transglycosylase"/>
</dbReference>
<evidence type="ECO:0000256" key="2">
    <source>
        <dbReference type="ARBA" id="ARBA00022519"/>
    </source>
</evidence>
<evidence type="ECO:0000313" key="16">
    <source>
        <dbReference type="Proteomes" id="UP000186599"/>
    </source>
</evidence>
<keyword evidence="3 11" id="KW-0328">Glycosyltransferase</keyword>
<dbReference type="InterPro" id="IPR023346">
    <property type="entry name" value="Lysozyme-like_dom_sf"/>
</dbReference>
<keyword evidence="16" id="KW-1185">Reference proteome</keyword>
<dbReference type="PANTHER" id="PTHR30400:SF0">
    <property type="entry name" value="BIOSYNTHETIC PEPTIDOGLYCAN TRANSGLYCOSYLASE"/>
    <property type="match status" value="1"/>
</dbReference>
<comment type="catalytic activity">
    <reaction evidence="11">
        <text>[GlcNAc-(1-&gt;4)-Mur2Ac(oyl-L-Ala-gamma-D-Glu-L-Lys-D-Ala-D-Ala)](n)-di-trans,octa-cis-undecaprenyl diphosphate + beta-D-GlcNAc-(1-&gt;4)-Mur2Ac(oyl-L-Ala-gamma-D-Glu-L-Lys-D-Ala-D-Ala)-di-trans,octa-cis-undecaprenyl diphosphate = [GlcNAc-(1-&gt;4)-Mur2Ac(oyl-L-Ala-gamma-D-Glu-L-Lys-D-Ala-D-Ala)](n+1)-di-trans,octa-cis-undecaprenyl diphosphate + di-trans,octa-cis-undecaprenyl diphosphate + H(+)</text>
        <dbReference type="Rhea" id="RHEA:23708"/>
        <dbReference type="Rhea" id="RHEA-COMP:9602"/>
        <dbReference type="Rhea" id="RHEA-COMP:9603"/>
        <dbReference type="ChEBI" id="CHEBI:15378"/>
        <dbReference type="ChEBI" id="CHEBI:58405"/>
        <dbReference type="ChEBI" id="CHEBI:60033"/>
        <dbReference type="ChEBI" id="CHEBI:78435"/>
        <dbReference type="EC" id="2.4.99.28"/>
    </reaction>
</comment>
<reference evidence="16 17" key="1">
    <citation type="submission" date="2016-10" db="EMBL/GenBank/DDBJ databases">
        <authorList>
            <person name="de Groot N.N."/>
        </authorList>
    </citation>
    <scope>NUCLEOTIDE SEQUENCE [LARGE SCALE GENOMIC DNA]</scope>
    <source>
        <strain evidence="14 16">CGMCC 1.9095</strain>
        <strain evidence="13 17">DSM 22558</strain>
    </source>
</reference>
<dbReference type="EMBL" id="FOGN01000002">
    <property type="protein sequence ID" value="SER90696.1"/>
    <property type="molecule type" value="Genomic_DNA"/>
</dbReference>
<dbReference type="STRING" id="653930.SAMN05216589_1763"/>
<feature type="transmembrane region" description="Helical" evidence="11">
    <location>
        <begin position="40"/>
        <end position="58"/>
    </location>
</feature>
<reference evidence="15 18" key="2">
    <citation type="submission" date="2019-04" db="EMBL/GenBank/DDBJ databases">
        <title>Crypto-aerobic microbial life in anoxic (sulfidic) marine sediments.</title>
        <authorList>
            <person name="Bhattacharya S."/>
            <person name="Roy C."/>
            <person name="Mondal N."/>
            <person name="Sarkar J."/>
            <person name="Mandal S."/>
            <person name="Rameez M.J."/>
            <person name="Ghosh W."/>
        </authorList>
    </citation>
    <scope>NUCLEOTIDE SEQUENCE [LARGE SCALE GENOMIC DNA]</scope>
    <source>
        <strain evidence="15 18">SBBB</strain>
    </source>
</reference>
<proteinExistence type="inferred from homology"/>
<dbReference type="Gene3D" id="1.10.3810.10">
    <property type="entry name" value="Biosynthetic peptidoglycan transglycosylase-like"/>
    <property type="match status" value="1"/>
</dbReference>
<evidence type="ECO:0000313" key="18">
    <source>
        <dbReference type="Proteomes" id="UP000305198"/>
    </source>
</evidence>
<dbReference type="EMBL" id="SWAV01000001">
    <property type="protein sequence ID" value="TKA92717.1"/>
    <property type="molecule type" value="Genomic_DNA"/>
</dbReference>
<keyword evidence="4 11" id="KW-0808">Transferase</keyword>
<evidence type="ECO:0000313" key="17">
    <source>
        <dbReference type="Proteomes" id="UP000186904"/>
    </source>
</evidence>
<protein>
    <recommendedName>
        <fullName evidence="11">Biosynthetic peptidoglycan transglycosylase</fullName>
        <ecNumber evidence="11">2.4.99.28</ecNumber>
    </recommendedName>
    <alternativeName>
        <fullName evidence="11">Glycan polymerase</fullName>
    </alternativeName>
    <alternativeName>
        <fullName evidence="11">Peptidoglycan glycosyltransferase MtgA</fullName>
        <shortName evidence="11">PGT</shortName>
    </alternativeName>
</protein>
<evidence type="ECO:0000313" key="14">
    <source>
        <dbReference type="EMBL" id="SFL90827.1"/>
    </source>
</evidence>
<gene>
    <name evidence="11 15" type="primary">mtgA</name>
    <name evidence="15" type="ORF">FA869_00550</name>
    <name evidence="14" type="ORF">SAMN04487855_1550</name>
    <name evidence="13" type="ORF">SAMN05216589_1763</name>
</gene>
<keyword evidence="10 11" id="KW-0961">Cell wall biogenesis/degradation</keyword>
<evidence type="ECO:0000256" key="3">
    <source>
        <dbReference type="ARBA" id="ARBA00022676"/>
    </source>
</evidence>
<evidence type="ECO:0000259" key="12">
    <source>
        <dbReference type="Pfam" id="PF00912"/>
    </source>
</evidence>
<dbReference type="UniPathway" id="UPA00219"/>
<dbReference type="GO" id="GO:0071555">
    <property type="term" value="P:cell wall organization"/>
    <property type="evidence" value="ECO:0007669"/>
    <property type="project" value="UniProtKB-KW"/>
</dbReference>
<keyword evidence="5 11" id="KW-0812">Transmembrane</keyword>
<comment type="function">
    <text evidence="11">Peptidoglycan polymerase that catalyzes glycan chain elongation from lipid-linked precursors.</text>
</comment>
<evidence type="ECO:0000313" key="15">
    <source>
        <dbReference type="EMBL" id="TKA92717.1"/>
    </source>
</evidence>
<dbReference type="GO" id="GO:0008360">
    <property type="term" value="P:regulation of cell shape"/>
    <property type="evidence" value="ECO:0007669"/>
    <property type="project" value="UniProtKB-KW"/>
</dbReference>
<dbReference type="GO" id="GO:0005886">
    <property type="term" value="C:plasma membrane"/>
    <property type="evidence" value="ECO:0007669"/>
    <property type="project" value="UniProtKB-SubCell"/>
</dbReference>
<dbReference type="AlphaFoldDB" id="A0A1H9T0Q9"/>